<name>A0A645AEV2_9ZZZZ</name>
<reference evidence="1" key="1">
    <citation type="submission" date="2019-08" db="EMBL/GenBank/DDBJ databases">
        <authorList>
            <person name="Kucharzyk K."/>
            <person name="Murdoch R.W."/>
            <person name="Higgins S."/>
            <person name="Loffler F."/>
        </authorList>
    </citation>
    <scope>NUCLEOTIDE SEQUENCE</scope>
</reference>
<gene>
    <name evidence="1" type="ORF">SDC9_98235</name>
</gene>
<dbReference type="AlphaFoldDB" id="A0A645AEV2"/>
<proteinExistence type="predicted"/>
<comment type="caution">
    <text evidence="1">The sequence shown here is derived from an EMBL/GenBank/DDBJ whole genome shotgun (WGS) entry which is preliminary data.</text>
</comment>
<accession>A0A645AEV2</accession>
<organism evidence="1">
    <name type="scientific">bioreactor metagenome</name>
    <dbReference type="NCBI Taxonomy" id="1076179"/>
    <lineage>
        <taxon>unclassified sequences</taxon>
        <taxon>metagenomes</taxon>
        <taxon>ecological metagenomes</taxon>
    </lineage>
</organism>
<sequence length="145" mass="16744">MFAIRLPLGQFFVDQMENQGAKRFSRRDIAPYFAQNFFGFIIKIQTIPVARLGLKCIQLALIETLFDDPDPLSGRRQVIKDRKNIVVLNGILMVLNEVPEELQRFMLQKDIPVIAKISHHKPPFRHKIETCILPKAITVPCDFWG</sequence>
<dbReference type="EMBL" id="VSSQ01013438">
    <property type="protein sequence ID" value="MPM51486.1"/>
    <property type="molecule type" value="Genomic_DNA"/>
</dbReference>
<protein>
    <submittedName>
        <fullName evidence="1">Uncharacterized protein</fullName>
    </submittedName>
</protein>
<evidence type="ECO:0000313" key="1">
    <source>
        <dbReference type="EMBL" id="MPM51486.1"/>
    </source>
</evidence>